<feature type="non-terminal residue" evidence="1">
    <location>
        <position position="1"/>
    </location>
</feature>
<dbReference type="GO" id="GO:0043169">
    <property type="term" value="F:cation binding"/>
    <property type="evidence" value="ECO:0007669"/>
    <property type="project" value="InterPro"/>
</dbReference>
<dbReference type="Gene3D" id="3.60.40.10">
    <property type="entry name" value="PPM-type phosphatase domain"/>
    <property type="match status" value="1"/>
</dbReference>
<dbReference type="Proteomes" id="UP000194236">
    <property type="component" value="Unassembled WGS sequence"/>
</dbReference>
<gene>
    <name evidence="1" type="ORF">BLA29_011921</name>
</gene>
<sequence length="75" mass="8653">VDSTIKSYFEQQTVVNQFQSGQSGAYSIQGRRHNMEDCFAIHNNIGHELGIEYYAVFDGHGGPHYMPIRKYMIRL</sequence>
<comment type="caution">
    <text evidence="1">The sequence shown here is derived from an EMBL/GenBank/DDBJ whole genome shotgun (WGS) entry which is preliminary data.</text>
</comment>
<keyword evidence="2" id="KW-1185">Reference proteome</keyword>
<dbReference type="InterPro" id="IPR000222">
    <property type="entry name" value="PP2C_BS"/>
</dbReference>
<reference evidence="1 2" key="1">
    <citation type="submission" date="2017-03" db="EMBL/GenBank/DDBJ databases">
        <title>Genome Survey of Euroglyphus maynei.</title>
        <authorList>
            <person name="Arlian L.G."/>
            <person name="Morgan M.S."/>
            <person name="Rider S.D."/>
        </authorList>
    </citation>
    <scope>NUCLEOTIDE SEQUENCE [LARGE SCALE GENOMIC DNA]</scope>
    <source>
        <strain evidence="1">Arlian Lab</strain>
        <tissue evidence="1">Whole body</tissue>
    </source>
</reference>
<evidence type="ECO:0008006" key="3">
    <source>
        <dbReference type="Google" id="ProtNLM"/>
    </source>
</evidence>
<dbReference type="EMBL" id="MUJZ01025252">
    <property type="protein sequence ID" value="OTF79020.1"/>
    <property type="molecule type" value="Genomic_DNA"/>
</dbReference>
<dbReference type="SUPFAM" id="SSF81606">
    <property type="entry name" value="PP2C-like"/>
    <property type="match status" value="1"/>
</dbReference>
<accession>A0A1Y3BDM6</accession>
<organism evidence="1 2">
    <name type="scientific">Euroglyphus maynei</name>
    <name type="common">Mayne's house dust mite</name>
    <dbReference type="NCBI Taxonomy" id="6958"/>
    <lineage>
        <taxon>Eukaryota</taxon>
        <taxon>Metazoa</taxon>
        <taxon>Ecdysozoa</taxon>
        <taxon>Arthropoda</taxon>
        <taxon>Chelicerata</taxon>
        <taxon>Arachnida</taxon>
        <taxon>Acari</taxon>
        <taxon>Acariformes</taxon>
        <taxon>Sarcoptiformes</taxon>
        <taxon>Astigmata</taxon>
        <taxon>Psoroptidia</taxon>
        <taxon>Analgoidea</taxon>
        <taxon>Pyroglyphidae</taxon>
        <taxon>Pyroglyphinae</taxon>
        <taxon>Euroglyphus</taxon>
    </lineage>
</organism>
<protein>
    <recommendedName>
        <fullName evidence="3">PPM-type phosphatase domain-containing protein</fullName>
    </recommendedName>
</protein>
<evidence type="ECO:0000313" key="1">
    <source>
        <dbReference type="EMBL" id="OTF79020.1"/>
    </source>
</evidence>
<dbReference type="PROSITE" id="PS01032">
    <property type="entry name" value="PPM_1"/>
    <property type="match status" value="1"/>
</dbReference>
<dbReference type="AlphaFoldDB" id="A0A1Y3BDM6"/>
<dbReference type="InterPro" id="IPR036457">
    <property type="entry name" value="PPM-type-like_dom_sf"/>
</dbReference>
<dbReference type="OrthoDB" id="416093at2759"/>
<name>A0A1Y3BDM6_EURMA</name>
<proteinExistence type="predicted"/>
<evidence type="ECO:0000313" key="2">
    <source>
        <dbReference type="Proteomes" id="UP000194236"/>
    </source>
</evidence>